<dbReference type="EMBL" id="CP029543">
    <property type="protein sequence ID" value="AWV47876.1"/>
    <property type="molecule type" value="Genomic_DNA"/>
</dbReference>
<protein>
    <submittedName>
        <fullName evidence="1">Uncharacterized protein</fullName>
    </submittedName>
</protein>
<proteinExistence type="predicted"/>
<gene>
    <name evidence="1" type="ORF">DIJ64_06745</name>
</gene>
<name>A0AAD0KWA5_MYCLR</name>
<organism evidence="1 2">
    <name type="scientific">Mycobacterium leprae</name>
    <dbReference type="NCBI Taxonomy" id="1769"/>
    <lineage>
        <taxon>Bacteria</taxon>
        <taxon>Bacillati</taxon>
        <taxon>Actinomycetota</taxon>
        <taxon>Actinomycetes</taxon>
        <taxon>Mycobacteriales</taxon>
        <taxon>Mycobacteriaceae</taxon>
        <taxon>Mycobacterium</taxon>
    </lineage>
</organism>
<dbReference type="RefSeq" id="WP_111481014.1">
    <property type="nucleotide sequence ID" value="NZ_CP029543.1"/>
</dbReference>
<evidence type="ECO:0000313" key="1">
    <source>
        <dbReference type="EMBL" id="AWV47876.1"/>
    </source>
</evidence>
<evidence type="ECO:0000313" key="2">
    <source>
        <dbReference type="Proteomes" id="UP000249682"/>
    </source>
</evidence>
<dbReference type="AlphaFoldDB" id="A0AAD0KWA5"/>
<reference evidence="1 2" key="1">
    <citation type="submission" date="2018-05" db="EMBL/GenBank/DDBJ databases">
        <title>Evolution of small genomes with special reference to Mycobacterium leprae.</title>
        <authorList>
            <person name="Mohanty P.S."/>
            <person name="Bansal A.K."/>
            <person name="Gupta U.D."/>
            <person name="Naaz F."/>
            <person name="Dwivedi V.D."/>
            <person name="Singh H."/>
            <person name="Gupta G."/>
            <person name="Sharma S."/>
            <person name="Arora M."/>
        </authorList>
    </citation>
    <scope>NUCLEOTIDE SEQUENCE [LARGE SCALE GENOMIC DNA]</scope>
    <source>
        <strain evidence="1 2">MRHRU-235-G</strain>
    </source>
</reference>
<accession>A0AAD0KWA5</accession>
<dbReference type="Proteomes" id="UP000249682">
    <property type="component" value="Chromosome"/>
</dbReference>
<sequence length="82" mass="8527">MHSLCIVVATGQAGTDCGGKVADDLSELDAPTCWERTADKLSPPWCTIWPVTANHGSKGLAMAATTEIGLTPKTEKAILDAS</sequence>